<sequence>MPPLILSSYALALHDIQIQLPRQPIKTKPSFLAALSTSEYSLVKQVHATELETVDLTGVVRGQHDLVAPILLNYSNKLIILPVPILLDTIISKVNNDYMMITSDSHTARPFESRIIRVNG</sequence>
<dbReference type="InParanoid" id="A0A067R968"/>
<reference evidence="1 2" key="1">
    <citation type="journal article" date="2014" name="Nat. Commun.">
        <title>Molecular traces of alternative social organization in a termite genome.</title>
        <authorList>
            <person name="Terrapon N."/>
            <person name="Li C."/>
            <person name="Robertson H.M."/>
            <person name="Ji L."/>
            <person name="Meng X."/>
            <person name="Booth W."/>
            <person name="Chen Z."/>
            <person name="Childers C.P."/>
            <person name="Glastad K.M."/>
            <person name="Gokhale K."/>
            <person name="Gowin J."/>
            <person name="Gronenberg W."/>
            <person name="Hermansen R.A."/>
            <person name="Hu H."/>
            <person name="Hunt B.G."/>
            <person name="Huylmans A.K."/>
            <person name="Khalil S.M."/>
            <person name="Mitchell R.D."/>
            <person name="Munoz-Torres M.C."/>
            <person name="Mustard J.A."/>
            <person name="Pan H."/>
            <person name="Reese J.T."/>
            <person name="Scharf M.E."/>
            <person name="Sun F."/>
            <person name="Vogel H."/>
            <person name="Xiao J."/>
            <person name="Yang W."/>
            <person name="Yang Z."/>
            <person name="Yang Z."/>
            <person name="Zhou J."/>
            <person name="Zhu J."/>
            <person name="Brent C.S."/>
            <person name="Elsik C.G."/>
            <person name="Goodisman M.A."/>
            <person name="Liberles D.A."/>
            <person name="Roe R.M."/>
            <person name="Vargo E.L."/>
            <person name="Vilcinskas A."/>
            <person name="Wang J."/>
            <person name="Bornberg-Bauer E."/>
            <person name="Korb J."/>
            <person name="Zhang G."/>
            <person name="Liebig J."/>
        </authorList>
    </citation>
    <scope>NUCLEOTIDE SEQUENCE [LARGE SCALE GENOMIC DNA]</scope>
    <source>
        <tissue evidence="1">Whole organism</tissue>
    </source>
</reference>
<protein>
    <submittedName>
        <fullName evidence="1">Uncharacterized protein</fullName>
    </submittedName>
</protein>
<gene>
    <name evidence="1" type="ORF">L798_05560</name>
</gene>
<accession>A0A067R968</accession>
<keyword evidence="2" id="KW-1185">Reference proteome</keyword>
<name>A0A067R968_ZOONE</name>
<evidence type="ECO:0000313" key="1">
    <source>
        <dbReference type="EMBL" id="KDR20097.1"/>
    </source>
</evidence>
<dbReference type="Proteomes" id="UP000027135">
    <property type="component" value="Unassembled WGS sequence"/>
</dbReference>
<evidence type="ECO:0000313" key="2">
    <source>
        <dbReference type="Proteomes" id="UP000027135"/>
    </source>
</evidence>
<dbReference type="AlphaFoldDB" id="A0A067R968"/>
<organism evidence="1 2">
    <name type="scientific">Zootermopsis nevadensis</name>
    <name type="common">Dampwood termite</name>
    <dbReference type="NCBI Taxonomy" id="136037"/>
    <lineage>
        <taxon>Eukaryota</taxon>
        <taxon>Metazoa</taxon>
        <taxon>Ecdysozoa</taxon>
        <taxon>Arthropoda</taxon>
        <taxon>Hexapoda</taxon>
        <taxon>Insecta</taxon>
        <taxon>Pterygota</taxon>
        <taxon>Neoptera</taxon>
        <taxon>Polyneoptera</taxon>
        <taxon>Dictyoptera</taxon>
        <taxon>Blattodea</taxon>
        <taxon>Blattoidea</taxon>
        <taxon>Termitoidae</taxon>
        <taxon>Termopsidae</taxon>
        <taxon>Zootermopsis</taxon>
    </lineage>
</organism>
<proteinExistence type="predicted"/>
<dbReference type="EMBL" id="KK852619">
    <property type="protein sequence ID" value="KDR20097.1"/>
    <property type="molecule type" value="Genomic_DNA"/>
</dbReference>